<dbReference type="InterPro" id="IPR008555">
    <property type="entry name" value="SIKE"/>
</dbReference>
<reference evidence="4 5" key="1">
    <citation type="submission" date="2024-05" db="EMBL/GenBank/DDBJ databases">
        <title>Genetic variation in Jamaican populations of the coffee berry borer (Hypothenemus hampei).</title>
        <authorList>
            <person name="Errbii M."/>
            <person name="Myrie A."/>
        </authorList>
    </citation>
    <scope>NUCLEOTIDE SEQUENCE [LARGE SCALE GENOMIC DNA]</scope>
    <source>
        <strain evidence="4">JA-Hopewell-2020-01-JO</strain>
        <tissue evidence="4">Whole body</tissue>
    </source>
</reference>
<evidence type="ECO:0000256" key="1">
    <source>
        <dbReference type="ARBA" id="ARBA00005537"/>
    </source>
</evidence>
<organism evidence="4 5">
    <name type="scientific">Hypothenemus hampei</name>
    <name type="common">Coffee berry borer</name>
    <dbReference type="NCBI Taxonomy" id="57062"/>
    <lineage>
        <taxon>Eukaryota</taxon>
        <taxon>Metazoa</taxon>
        <taxon>Ecdysozoa</taxon>
        <taxon>Arthropoda</taxon>
        <taxon>Hexapoda</taxon>
        <taxon>Insecta</taxon>
        <taxon>Pterygota</taxon>
        <taxon>Neoptera</taxon>
        <taxon>Endopterygota</taxon>
        <taxon>Coleoptera</taxon>
        <taxon>Polyphaga</taxon>
        <taxon>Cucujiformia</taxon>
        <taxon>Curculionidae</taxon>
        <taxon>Scolytinae</taxon>
        <taxon>Hypothenemus</taxon>
    </lineage>
</organism>
<dbReference type="PANTHER" id="PTHR12186:SF2">
    <property type="entry name" value="FGFR1 ONCOGENE PARTNER 2 HOMOLOG"/>
    <property type="match status" value="1"/>
</dbReference>
<dbReference type="Proteomes" id="UP001566132">
    <property type="component" value="Unassembled WGS sequence"/>
</dbReference>
<dbReference type="AlphaFoldDB" id="A0ABD1E4R3"/>
<dbReference type="Pfam" id="PF05769">
    <property type="entry name" value="SIKE"/>
    <property type="match status" value="1"/>
</dbReference>
<keyword evidence="5" id="KW-1185">Reference proteome</keyword>
<feature type="coiled-coil region" evidence="3">
    <location>
        <begin position="36"/>
        <end position="96"/>
    </location>
</feature>
<proteinExistence type="inferred from homology"/>
<accession>A0ABD1E4R3</accession>
<evidence type="ECO:0000256" key="2">
    <source>
        <dbReference type="ARBA" id="ARBA00023054"/>
    </source>
</evidence>
<name>A0ABD1E4R3_HYPHA</name>
<evidence type="ECO:0000313" key="4">
    <source>
        <dbReference type="EMBL" id="KAL1489568.1"/>
    </source>
</evidence>
<gene>
    <name evidence="4" type="ORF">ABEB36_013521</name>
</gene>
<evidence type="ECO:0000313" key="5">
    <source>
        <dbReference type="Proteomes" id="UP001566132"/>
    </source>
</evidence>
<dbReference type="EMBL" id="JBDJPC010000011">
    <property type="protein sequence ID" value="KAL1489568.1"/>
    <property type="molecule type" value="Genomic_DNA"/>
</dbReference>
<dbReference type="PANTHER" id="PTHR12186">
    <property type="entry name" value="SIKE FAMILY MEMBER"/>
    <property type="match status" value="1"/>
</dbReference>
<comment type="caution">
    <text evidence="4">The sequence shown here is derived from an EMBL/GenBank/DDBJ whole genome shotgun (WGS) entry which is preliminary data.</text>
</comment>
<evidence type="ECO:0000256" key="3">
    <source>
        <dbReference type="SAM" id="Coils"/>
    </source>
</evidence>
<evidence type="ECO:0008006" key="6">
    <source>
        <dbReference type="Google" id="ProtNLM"/>
    </source>
</evidence>
<comment type="similarity">
    <text evidence="1">Belongs to the SIKE family.</text>
</comment>
<keyword evidence="2 3" id="KW-0175">Coiled coil</keyword>
<sequence length="197" mass="23010">MSLTIQQIITDAKKLAGRLKEQDSIAGSLLTETHAISKKIDAMKQFQEEVDQLNEVANQKPHSQLIANIQKENRHLREIQQENRELRSALEDYHITLEHIMSKYRAHTQEQIYKSKVDYKALQNQRYQYIIQQQADKIQEMAAIMQKAAMMDEDKELRFEEIVSQLKAENQGLRELLALSKRLDATNMEDKNLQTES</sequence>
<protein>
    <recommendedName>
        <fullName evidence="6">FGFR1 oncogene partner 2 homolog</fullName>
    </recommendedName>
</protein>